<dbReference type="Proteomes" id="UP001595803">
    <property type="component" value="Unassembled WGS sequence"/>
</dbReference>
<dbReference type="InterPro" id="IPR036249">
    <property type="entry name" value="Thioredoxin-like_sf"/>
</dbReference>
<dbReference type="Pfam" id="PF00578">
    <property type="entry name" value="AhpC-TSA"/>
    <property type="match status" value="1"/>
</dbReference>
<evidence type="ECO:0000256" key="3">
    <source>
        <dbReference type="ARBA" id="ARBA00023157"/>
    </source>
</evidence>
<dbReference type="InterPro" id="IPR017937">
    <property type="entry name" value="Thioredoxin_CS"/>
</dbReference>
<evidence type="ECO:0000313" key="7">
    <source>
        <dbReference type="Proteomes" id="UP001595803"/>
    </source>
</evidence>
<dbReference type="RefSeq" id="WP_380101736.1">
    <property type="nucleotide sequence ID" value="NZ_JBHRZG010000009.1"/>
</dbReference>
<dbReference type="InterPro" id="IPR000866">
    <property type="entry name" value="AhpC/TSA"/>
</dbReference>
<dbReference type="EMBL" id="JBHRZG010000009">
    <property type="protein sequence ID" value="MFC3832983.1"/>
    <property type="molecule type" value="Genomic_DNA"/>
</dbReference>
<dbReference type="CDD" id="cd02966">
    <property type="entry name" value="TlpA_like_family"/>
    <property type="match status" value="1"/>
</dbReference>
<comment type="subcellular location">
    <subcellularLocation>
        <location evidence="1">Cell envelope</location>
    </subcellularLocation>
</comment>
<dbReference type="SUPFAM" id="SSF52833">
    <property type="entry name" value="Thioredoxin-like"/>
    <property type="match status" value="1"/>
</dbReference>
<dbReference type="PROSITE" id="PS51352">
    <property type="entry name" value="THIOREDOXIN_2"/>
    <property type="match status" value="1"/>
</dbReference>
<comment type="caution">
    <text evidence="6">The sequence shown here is derived from an EMBL/GenBank/DDBJ whole genome shotgun (WGS) entry which is preliminary data.</text>
</comment>
<protein>
    <submittedName>
        <fullName evidence="6">TlpA family protein disulfide reductase</fullName>
    </submittedName>
</protein>
<evidence type="ECO:0000259" key="5">
    <source>
        <dbReference type="PROSITE" id="PS51352"/>
    </source>
</evidence>
<keyword evidence="7" id="KW-1185">Reference proteome</keyword>
<dbReference type="InterPro" id="IPR013766">
    <property type="entry name" value="Thioredoxin_domain"/>
</dbReference>
<evidence type="ECO:0000256" key="4">
    <source>
        <dbReference type="ARBA" id="ARBA00023284"/>
    </source>
</evidence>
<dbReference type="PROSITE" id="PS00194">
    <property type="entry name" value="THIOREDOXIN_1"/>
    <property type="match status" value="1"/>
</dbReference>
<evidence type="ECO:0000256" key="1">
    <source>
        <dbReference type="ARBA" id="ARBA00004196"/>
    </source>
</evidence>
<evidence type="ECO:0000256" key="2">
    <source>
        <dbReference type="ARBA" id="ARBA00022748"/>
    </source>
</evidence>
<keyword evidence="2" id="KW-0201">Cytochrome c-type biogenesis</keyword>
<proteinExistence type="predicted"/>
<gene>
    <name evidence="6" type="ORF">ACFOSB_08955</name>
</gene>
<keyword evidence="4" id="KW-0676">Redox-active center</keyword>
<reference evidence="7" key="1">
    <citation type="journal article" date="2019" name="Int. J. Syst. Evol. Microbiol.">
        <title>The Global Catalogue of Microorganisms (GCM) 10K type strain sequencing project: providing services to taxonomists for standard genome sequencing and annotation.</title>
        <authorList>
            <consortium name="The Broad Institute Genomics Platform"/>
            <consortium name="The Broad Institute Genome Sequencing Center for Infectious Disease"/>
            <person name="Wu L."/>
            <person name="Ma J."/>
        </authorList>
    </citation>
    <scope>NUCLEOTIDE SEQUENCE [LARGE SCALE GENOMIC DNA]</scope>
    <source>
        <strain evidence="7">CCTCC AB 2017081</strain>
    </source>
</reference>
<dbReference type="PANTHER" id="PTHR42852">
    <property type="entry name" value="THIOL:DISULFIDE INTERCHANGE PROTEIN DSBE"/>
    <property type="match status" value="1"/>
</dbReference>
<evidence type="ECO:0000313" key="6">
    <source>
        <dbReference type="EMBL" id="MFC3832983.1"/>
    </source>
</evidence>
<dbReference type="Gene3D" id="3.40.30.10">
    <property type="entry name" value="Glutaredoxin"/>
    <property type="match status" value="1"/>
</dbReference>
<keyword evidence="3" id="KW-1015">Disulfide bond</keyword>
<organism evidence="6 7">
    <name type="scientific">Deinococcus rufus</name>
    <dbReference type="NCBI Taxonomy" id="2136097"/>
    <lineage>
        <taxon>Bacteria</taxon>
        <taxon>Thermotogati</taxon>
        <taxon>Deinococcota</taxon>
        <taxon>Deinococci</taxon>
        <taxon>Deinococcales</taxon>
        <taxon>Deinococcaceae</taxon>
        <taxon>Deinococcus</taxon>
    </lineage>
</organism>
<sequence length="188" mass="20466">MMPEAFPAPVPLWRRLLPPLLAATLTAVFAATLLSPTRNATTGGPLIGKTAPPFTLRDLDGSTVRLDRLQTRPVVINFWASWCTPCRQEAPLFRELSDQRVAPGGLAMIGILFQETSDSNARDFLSEFALTYPTLRDPGARTAIDYGVSGIPETVFIDRQGVVQYLDRGALTRERLNAGLRSIGVAGL</sequence>
<accession>A0ABV7Z7E1</accession>
<feature type="domain" description="Thioredoxin" evidence="5">
    <location>
        <begin position="45"/>
        <end position="185"/>
    </location>
</feature>
<dbReference type="InterPro" id="IPR050553">
    <property type="entry name" value="Thioredoxin_ResA/DsbE_sf"/>
</dbReference>
<dbReference type="PANTHER" id="PTHR42852:SF6">
    <property type="entry name" value="THIOL:DISULFIDE INTERCHANGE PROTEIN DSBE"/>
    <property type="match status" value="1"/>
</dbReference>
<name>A0ABV7Z7E1_9DEIO</name>